<evidence type="ECO:0000256" key="1">
    <source>
        <dbReference type="ARBA" id="ARBA00022503"/>
    </source>
</evidence>
<accession>A0ABW7LYF0</accession>
<organism evidence="7 8">
    <name type="scientific">Pseudomonas kulmbachensis</name>
    <dbReference type="NCBI Taxonomy" id="3043408"/>
    <lineage>
        <taxon>Bacteria</taxon>
        <taxon>Pseudomonadati</taxon>
        <taxon>Pseudomonadota</taxon>
        <taxon>Gammaproteobacteria</taxon>
        <taxon>Pseudomonadales</taxon>
        <taxon>Pseudomonadaceae</taxon>
        <taxon>Pseudomonas</taxon>
    </lineage>
</organism>
<evidence type="ECO:0000256" key="2">
    <source>
        <dbReference type="ARBA" id="ARBA00023002"/>
    </source>
</evidence>
<dbReference type="PANTHER" id="PTHR11699">
    <property type="entry name" value="ALDEHYDE DEHYDROGENASE-RELATED"/>
    <property type="match status" value="1"/>
</dbReference>
<keyword evidence="1 4" id="KW-0056">Arginine metabolism</keyword>
<evidence type="ECO:0000256" key="3">
    <source>
        <dbReference type="ARBA" id="ARBA00023027"/>
    </source>
</evidence>
<keyword evidence="2 4" id="KW-0560">Oxidoreductase</keyword>
<dbReference type="Pfam" id="PF00171">
    <property type="entry name" value="Aldedh"/>
    <property type="match status" value="1"/>
</dbReference>
<dbReference type="PROSITE" id="PS00687">
    <property type="entry name" value="ALDEHYDE_DEHYDR_GLU"/>
    <property type="match status" value="1"/>
</dbReference>
<comment type="similarity">
    <text evidence="4">Belongs to the aldehyde dehydrogenase family. AstD subfamily.</text>
</comment>
<dbReference type="EMBL" id="JBINXB010000009">
    <property type="protein sequence ID" value="MFH6566165.1"/>
    <property type="molecule type" value="Genomic_DNA"/>
</dbReference>
<sequence>MMSTLYIAGAWQNGQGEAFESLNPVTQKVLWAGNGANAEQVDAAVKAARQAFPEWATRTFEQRLSVLEAFAASLKTHADELARCIGEETGKPLWESATEVTSMINKVAISVQSYRERTGEKSGPLGDATAVLRHKPHGVVAVFGPYNFPGHLPNGHIVPALLAGNSVVFKPSELTPKVAELTVKCWIEAGLPAGVLNLLQGARETGIALAANTGIDGLFFTGSSRTGNALHQQFAGRPDKILALEMGGNNPLVVDQVADLDAAVYTIIQSAFISAGQRCTCARRLLVPQGAWGDSLLTRLVEVSQNIEVGAFDQQPAPFMGSVISLGAARALMDAQEVLLGSGAVALLEMHQPDSNAALLTPGIIDVTEVSDRSDEELFGPLLQVIRYADFDAAIAEANNTAFGLAAGLLSDSEARYQQFWLQSRAGIVNWNKQLTGAASSAPFGGVGASGNHRASAYYAADYCAYPVASLETPTLTLPAALTPGVRMS</sequence>
<dbReference type="Gene3D" id="3.40.309.10">
    <property type="entry name" value="Aldehyde Dehydrogenase, Chain A, domain 2"/>
    <property type="match status" value="1"/>
</dbReference>
<name>A0ABW7LYF0_9PSED</name>
<dbReference type="PROSITE" id="PS00070">
    <property type="entry name" value="ALDEHYDE_DEHYDR_CYS"/>
    <property type="match status" value="1"/>
</dbReference>
<feature type="active site" evidence="4 5">
    <location>
        <position position="245"/>
    </location>
</feature>
<dbReference type="InterPro" id="IPR016160">
    <property type="entry name" value="Ald_DH_CS_CYS"/>
</dbReference>
<evidence type="ECO:0000256" key="5">
    <source>
        <dbReference type="PROSITE-ProRule" id="PRU10007"/>
    </source>
</evidence>
<dbReference type="GO" id="GO:0043824">
    <property type="term" value="F:succinylglutamate-semialdehyde dehydrogenase activity"/>
    <property type="evidence" value="ECO:0007669"/>
    <property type="project" value="UniProtKB-EC"/>
</dbReference>
<dbReference type="InterPro" id="IPR016161">
    <property type="entry name" value="Ald_DH/histidinol_DH"/>
</dbReference>
<gene>
    <name evidence="4 7" type="primary">astD</name>
    <name evidence="7" type="ORF">ACHMWK_09340</name>
</gene>
<comment type="pathway">
    <text evidence="4">Amino-acid degradation; L-arginine degradation via AST pathway; L-glutamate and succinate from L-arginine: step 4/5.</text>
</comment>
<dbReference type="InterPro" id="IPR017649">
    <property type="entry name" value="SuccinylGlu_semiald_DH_AstD"/>
</dbReference>
<dbReference type="EC" id="1.2.1.71" evidence="4"/>
<evidence type="ECO:0000313" key="7">
    <source>
        <dbReference type="EMBL" id="MFH6566165.1"/>
    </source>
</evidence>
<dbReference type="NCBIfam" id="TIGR03240">
    <property type="entry name" value="arg_catab_astD"/>
    <property type="match status" value="1"/>
</dbReference>
<reference evidence="7 8" key="1">
    <citation type="submission" date="2024-10" db="EMBL/GenBank/DDBJ databases">
        <title>Aeromonas and Pseudomonas from the Cagarras Archipelago, Rio de Janeiro, Brazil.</title>
        <authorList>
            <person name="Canellas A.L.B."/>
            <person name="Laport M.S."/>
        </authorList>
    </citation>
    <scope>NUCLEOTIDE SEQUENCE [LARGE SCALE GENOMIC DNA]</scope>
    <source>
        <strain evidence="7 8">CPF-4</strain>
    </source>
</reference>
<evidence type="ECO:0000313" key="8">
    <source>
        <dbReference type="Proteomes" id="UP001609821"/>
    </source>
</evidence>
<feature type="binding site" evidence="4">
    <location>
        <begin position="222"/>
        <end position="227"/>
    </location>
    <ligand>
        <name>NAD(+)</name>
        <dbReference type="ChEBI" id="CHEBI:57540"/>
    </ligand>
</feature>
<keyword evidence="8" id="KW-1185">Reference proteome</keyword>
<dbReference type="SUPFAM" id="SSF53720">
    <property type="entry name" value="ALDH-like"/>
    <property type="match status" value="1"/>
</dbReference>
<dbReference type="CDD" id="cd07095">
    <property type="entry name" value="ALDH_SGSD_AstD"/>
    <property type="match status" value="1"/>
</dbReference>
<dbReference type="NCBIfam" id="NF006992">
    <property type="entry name" value="PRK09457.1"/>
    <property type="match status" value="1"/>
</dbReference>
<protein>
    <recommendedName>
        <fullName evidence="4">N-succinylglutamate 5-semialdehyde dehydrogenase</fullName>
        <ecNumber evidence="4">1.2.1.71</ecNumber>
    </recommendedName>
    <alternativeName>
        <fullName evidence="4">Succinylglutamic semialdehyde dehydrogenase</fullName>
        <shortName evidence="4">SGSD</shortName>
    </alternativeName>
</protein>
<dbReference type="Gene3D" id="3.40.605.10">
    <property type="entry name" value="Aldehyde Dehydrogenase, Chain A, domain 1"/>
    <property type="match status" value="1"/>
</dbReference>
<dbReference type="HAMAP" id="MF_01174">
    <property type="entry name" value="Aldedh_AstD"/>
    <property type="match status" value="1"/>
</dbReference>
<dbReference type="InterPro" id="IPR016162">
    <property type="entry name" value="Ald_DH_N"/>
</dbReference>
<dbReference type="Proteomes" id="UP001609821">
    <property type="component" value="Unassembled WGS sequence"/>
</dbReference>
<keyword evidence="3 4" id="KW-0520">NAD</keyword>
<evidence type="ECO:0000259" key="6">
    <source>
        <dbReference type="Pfam" id="PF00171"/>
    </source>
</evidence>
<dbReference type="RefSeq" id="WP_261742477.1">
    <property type="nucleotide sequence ID" value="NZ_CAVMKE010000008.1"/>
</dbReference>
<dbReference type="InterPro" id="IPR029510">
    <property type="entry name" value="Ald_DH_CS_GLU"/>
</dbReference>
<feature type="active site" evidence="4">
    <location>
        <position position="279"/>
    </location>
</feature>
<proteinExistence type="inferred from homology"/>
<dbReference type="InterPro" id="IPR015590">
    <property type="entry name" value="Aldehyde_DH_dom"/>
</dbReference>
<comment type="caution">
    <text evidence="7">The sequence shown here is derived from an EMBL/GenBank/DDBJ whole genome shotgun (WGS) entry which is preliminary data.</text>
</comment>
<dbReference type="InterPro" id="IPR016163">
    <property type="entry name" value="Ald_DH_C"/>
</dbReference>
<comment type="catalytic activity">
    <reaction evidence="4">
        <text>N-succinyl-L-glutamate 5-semialdehyde + NAD(+) + H2O = N-succinyl-L-glutamate + NADH + 2 H(+)</text>
        <dbReference type="Rhea" id="RHEA:10812"/>
        <dbReference type="ChEBI" id="CHEBI:15377"/>
        <dbReference type="ChEBI" id="CHEBI:15378"/>
        <dbReference type="ChEBI" id="CHEBI:57540"/>
        <dbReference type="ChEBI" id="CHEBI:57945"/>
        <dbReference type="ChEBI" id="CHEBI:58520"/>
        <dbReference type="ChEBI" id="CHEBI:58763"/>
        <dbReference type="EC" id="1.2.1.71"/>
    </reaction>
</comment>
<comment type="function">
    <text evidence="4">Catalyzes the NAD-dependent reduction of succinylglutamate semialdehyde into succinylglutamate.</text>
</comment>
<evidence type="ECO:0000256" key="4">
    <source>
        <dbReference type="HAMAP-Rule" id="MF_01174"/>
    </source>
</evidence>
<feature type="domain" description="Aldehyde dehydrogenase" evidence="6">
    <location>
        <begin position="11"/>
        <end position="462"/>
    </location>
</feature>